<evidence type="ECO:0000313" key="2">
    <source>
        <dbReference type="EMBL" id="SFF87687.1"/>
    </source>
</evidence>
<organism evidence="2 3">
    <name type="scientific">Actinoplanes philippinensis</name>
    <dbReference type="NCBI Taxonomy" id="35752"/>
    <lineage>
        <taxon>Bacteria</taxon>
        <taxon>Bacillati</taxon>
        <taxon>Actinomycetota</taxon>
        <taxon>Actinomycetes</taxon>
        <taxon>Micromonosporales</taxon>
        <taxon>Micromonosporaceae</taxon>
        <taxon>Actinoplanes</taxon>
    </lineage>
</organism>
<evidence type="ECO:0000313" key="3">
    <source>
        <dbReference type="Proteomes" id="UP000199645"/>
    </source>
</evidence>
<dbReference type="STRING" id="35752.SAMN05421541_12753"/>
<keyword evidence="1" id="KW-1133">Transmembrane helix</keyword>
<dbReference type="AlphaFoldDB" id="A0A1I2MDR1"/>
<keyword evidence="3" id="KW-1185">Reference proteome</keyword>
<dbReference type="Proteomes" id="UP000199645">
    <property type="component" value="Unassembled WGS sequence"/>
</dbReference>
<protein>
    <submittedName>
        <fullName evidence="2">Uncharacterized protein</fullName>
    </submittedName>
</protein>
<evidence type="ECO:0000256" key="1">
    <source>
        <dbReference type="SAM" id="Phobius"/>
    </source>
</evidence>
<keyword evidence="1" id="KW-0472">Membrane</keyword>
<keyword evidence="1" id="KW-0812">Transmembrane</keyword>
<reference evidence="2 3" key="1">
    <citation type="submission" date="2016-10" db="EMBL/GenBank/DDBJ databases">
        <authorList>
            <person name="de Groot N.N."/>
        </authorList>
    </citation>
    <scope>NUCLEOTIDE SEQUENCE [LARGE SCALE GENOMIC DNA]</scope>
    <source>
        <strain evidence="2 3">DSM 43019</strain>
    </source>
</reference>
<sequence length="29" mass="3022">MGPFVVGSTLLGVAALTGLVLLIVRLVRR</sequence>
<name>A0A1I2MDR1_9ACTN</name>
<gene>
    <name evidence="2" type="ORF">SAMN05421541_12753</name>
</gene>
<proteinExistence type="predicted"/>
<feature type="transmembrane region" description="Helical" evidence="1">
    <location>
        <begin position="6"/>
        <end position="27"/>
    </location>
</feature>
<dbReference type="EMBL" id="FONV01000027">
    <property type="protein sequence ID" value="SFF87687.1"/>
    <property type="molecule type" value="Genomic_DNA"/>
</dbReference>
<accession>A0A1I2MDR1</accession>